<feature type="transmembrane region" description="Helical" evidence="1">
    <location>
        <begin position="49"/>
        <end position="71"/>
    </location>
</feature>
<organism evidence="2 3">
    <name type="scientific">Paraclostridium sordellii</name>
    <name type="common">Clostridium sordellii</name>
    <dbReference type="NCBI Taxonomy" id="1505"/>
    <lineage>
        <taxon>Bacteria</taxon>
        <taxon>Bacillati</taxon>
        <taxon>Bacillota</taxon>
        <taxon>Clostridia</taxon>
        <taxon>Peptostreptococcales</taxon>
        <taxon>Peptostreptococcaceae</taxon>
        <taxon>Paraclostridium</taxon>
    </lineage>
</organism>
<protein>
    <submittedName>
        <fullName evidence="2">Uncharacterized protein</fullName>
    </submittedName>
</protein>
<dbReference type="Proteomes" id="UP000032811">
    <property type="component" value="Chromosome 1"/>
</dbReference>
<evidence type="ECO:0000313" key="2">
    <source>
        <dbReference type="EMBL" id="CEJ74079.1"/>
    </source>
</evidence>
<accession>A0ABP1XSC8</accession>
<reference evidence="2 3" key="1">
    <citation type="submission" date="2014-11" db="EMBL/GenBank/DDBJ databases">
        <authorList>
            <person name="Aslett M.A."/>
            <person name="De Silva N."/>
        </authorList>
    </citation>
    <scope>NUCLEOTIDE SEQUENCE [LARGE SCALE GENOMIC DNA]</scope>
    <source>
        <strain evidence="2 3">ATCC9714</strain>
    </source>
</reference>
<sequence length="139" mass="16464">MDSNKEKIKYITRSRFINILFFLFLVSIMIGLTGSIVKGSLGEKYVFHSWVNLIYVFSWILAIGLIFIIPIVYSNNKLIFIFIIYMCIAIFYSYLGYHEENKSGEYIVQKIQGLGEKTIYYFEDINIFMMKEVYIKIVR</sequence>
<dbReference type="EMBL" id="LN679998">
    <property type="protein sequence ID" value="CEJ74079.1"/>
    <property type="molecule type" value="Genomic_DNA"/>
</dbReference>
<keyword evidence="1" id="KW-0812">Transmembrane</keyword>
<evidence type="ECO:0000256" key="1">
    <source>
        <dbReference type="SAM" id="Phobius"/>
    </source>
</evidence>
<feature type="transmembrane region" description="Helical" evidence="1">
    <location>
        <begin position="16"/>
        <end position="37"/>
    </location>
</feature>
<keyword evidence="1" id="KW-1133">Transmembrane helix</keyword>
<keyword evidence="1" id="KW-0472">Membrane</keyword>
<name>A0ABP1XSC8_PARSO</name>
<feature type="transmembrane region" description="Helical" evidence="1">
    <location>
        <begin position="78"/>
        <end position="95"/>
    </location>
</feature>
<gene>
    <name evidence="2" type="ORF">ATCC9714_19671</name>
</gene>
<proteinExistence type="predicted"/>
<dbReference type="RefSeq" id="WP_057545140.1">
    <property type="nucleotide sequence ID" value="NZ_CDNJ01000003.1"/>
</dbReference>
<evidence type="ECO:0000313" key="3">
    <source>
        <dbReference type="Proteomes" id="UP000032811"/>
    </source>
</evidence>
<keyword evidence="3" id="KW-1185">Reference proteome</keyword>